<protein>
    <submittedName>
        <fullName evidence="1">Uncharacterized protein</fullName>
    </submittedName>
</protein>
<name>A0AAV9IF25_9RHOD</name>
<keyword evidence="2" id="KW-1185">Reference proteome</keyword>
<organism evidence="1 2">
    <name type="scientific">Galdieria yellowstonensis</name>
    <dbReference type="NCBI Taxonomy" id="3028027"/>
    <lineage>
        <taxon>Eukaryota</taxon>
        <taxon>Rhodophyta</taxon>
        <taxon>Bangiophyceae</taxon>
        <taxon>Galdieriales</taxon>
        <taxon>Galdieriaceae</taxon>
        <taxon>Galdieria</taxon>
    </lineage>
</organism>
<dbReference type="Proteomes" id="UP001300502">
    <property type="component" value="Unassembled WGS sequence"/>
</dbReference>
<dbReference type="AlphaFoldDB" id="A0AAV9IF25"/>
<dbReference type="Pfam" id="PF12527">
    <property type="entry name" value="DUF3727"/>
    <property type="match status" value="1"/>
</dbReference>
<dbReference type="InterPro" id="IPR022203">
    <property type="entry name" value="DUF3727"/>
</dbReference>
<accession>A0AAV9IF25</accession>
<gene>
    <name evidence="1" type="ORF">GAYE_SCF19G3976</name>
</gene>
<proteinExistence type="predicted"/>
<comment type="caution">
    <text evidence="1">The sequence shown here is derived from an EMBL/GenBank/DDBJ whole genome shotgun (WGS) entry which is preliminary data.</text>
</comment>
<evidence type="ECO:0000313" key="2">
    <source>
        <dbReference type="Proteomes" id="UP001300502"/>
    </source>
</evidence>
<dbReference type="EMBL" id="JANCYU010000036">
    <property type="protein sequence ID" value="KAK4526065.1"/>
    <property type="molecule type" value="Genomic_DNA"/>
</dbReference>
<evidence type="ECO:0000313" key="1">
    <source>
        <dbReference type="EMBL" id="KAK4526065.1"/>
    </source>
</evidence>
<sequence length="254" mass="28723">MFGFIVSALWRSSASRCRGCCSRNSVFVQNTQPGLRRNFHVLKAATTRREQSPLPIIVNVKSPSEVTQVTEDVEPPVVTLFDTKLNRSLSCYVEHEFNHEGTTFVVLSPCSQPVFFASYQRDKGGDYELTPLEDEELIDRLFPSAFQTLVERDIFLNRSAVTLTIDGDLDSLEKESDDVEIEAEEDVRLVGTFMDGQSEHEYYIFANMDPFLILGKKSGESVILLGNGEFDKGFEYESELEKSVDCDTIIKKMT</sequence>
<reference evidence="1 2" key="1">
    <citation type="submission" date="2022-07" db="EMBL/GenBank/DDBJ databases">
        <title>Genome-wide signatures of adaptation to extreme environments.</title>
        <authorList>
            <person name="Cho C.H."/>
            <person name="Yoon H.S."/>
        </authorList>
    </citation>
    <scope>NUCLEOTIDE SEQUENCE [LARGE SCALE GENOMIC DNA]</scope>
    <source>
        <strain evidence="1 2">108.79 E11</strain>
    </source>
</reference>